<organism evidence="2 3">
    <name type="scientific">Plectus sambesii</name>
    <dbReference type="NCBI Taxonomy" id="2011161"/>
    <lineage>
        <taxon>Eukaryota</taxon>
        <taxon>Metazoa</taxon>
        <taxon>Ecdysozoa</taxon>
        <taxon>Nematoda</taxon>
        <taxon>Chromadorea</taxon>
        <taxon>Plectida</taxon>
        <taxon>Plectina</taxon>
        <taxon>Plectoidea</taxon>
        <taxon>Plectidae</taxon>
        <taxon>Plectus</taxon>
    </lineage>
</organism>
<evidence type="ECO:0000256" key="1">
    <source>
        <dbReference type="SAM" id="MobiDB-lite"/>
    </source>
</evidence>
<dbReference type="AlphaFoldDB" id="A0A914VD90"/>
<sequence length="105" mass="11592">MTWRRTPDRGANAGRPRRDLVDATDTDVLTRREQTALHCGGASKAGASRRRSAFSASRAQKPLRDKRMLRISRARIAGSPSVPADSAVDARHLSARRQTSPNFPR</sequence>
<proteinExistence type="predicted"/>
<feature type="compositionally biased region" description="Polar residues" evidence="1">
    <location>
        <begin position="96"/>
        <end position="105"/>
    </location>
</feature>
<evidence type="ECO:0000313" key="3">
    <source>
        <dbReference type="WBParaSite" id="PSAMB.scaffold1805size27735.g15073.t1"/>
    </source>
</evidence>
<feature type="region of interest" description="Disordered" evidence="1">
    <location>
        <begin position="1"/>
        <end position="105"/>
    </location>
</feature>
<accession>A0A914VD90</accession>
<dbReference type="Proteomes" id="UP000887566">
    <property type="component" value="Unplaced"/>
</dbReference>
<protein>
    <submittedName>
        <fullName evidence="3">Uncharacterized protein</fullName>
    </submittedName>
</protein>
<keyword evidence="2" id="KW-1185">Reference proteome</keyword>
<evidence type="ECO:0000313" key="2">
    <source>
        <dbReference type="Proteomes" id="UP000887566"/>
    </source>
</evidence>
<name>A0A914VD90_9BILA</name>
<dbReference type="WBParaSite" id="PSAMB.scaffold1805size27735.g15073.t1">
    <property type="protein sequence ID" value="PSAMB.scaffold1805size27735.g15073.t1"/>
    <property type="gene ID" value="PSAMB.scaffold1805size27735.g15073"/>
</dbReference>
<reference evidence="3" key="1">
    <citation type="submission" date="2022-11" db="UniProtKB">
        <authorList>
            <consortium name="WormBaseParasite"/>
        </authorList>
    </citation>
    <scope>IDENTIFICATION</scope>
</reference>